<organism evidence="1 2">
    <name type="scientific">Gallibacterium anatis 4895</name>
    <dbReference type="NCBI Taxonomy" id="1396510"/>
    <lineage>
        <taxon>Bacteria</taxon>
        <taxon>Pseudomonadati</taxon>
        <taxon>Pseudomonadota</taxon>
        <taxon>Gammaproteobacteria</taxon>
        <taxon>Pasteurellales</taxon>
        <taxon>Pasteurellaceae</taxon>
        <taxon>Gallibacterium</taxon>
    </lineage>
</organism>
<evidence type="ECO:0000313" key="2">
    <source>
        <dbReference type="Proteomes" id="UP000030554"/>
    </source>
</evidence>
<proteinExistence type="predicted"/>
<gene>
    <name evidence="1" type="ORF">IO48_00965</name>
</gene>
<comment type="caution">
    <text evidence="1">The sequence shown here is derived from an EMBL/GenBank/DDBJ whole genome shotgun (WGS) entry which is preliminary data.</text>
</comment>
<reference evidence="1 2" key="1">
    <citation type="submission" date="2014-07" db="EMBL/GenBank/DDBJ databases">
        <title>Chaperone-usher fimbriae in a diverse selection of Gallibacterium genomes.</title>
        <authorList>
            <person name="Kudirkiene E."/>
            <person name="Bager R.J."/>
            <person name="Johnson T.J."/>
            <person name="Bojesen A.M."/>
        </authorList>
    </citation>
    <scope>NUCLEOTIDE SEQUENCE [LARGE SCALE GENOMIC DNA]</scope>
    <source>
        <strain evidence="1 2">4895</strain>
    </source>
</reference>
<evidence type="ECO:0000313" key="1">
    <source>
        <dbReference type="EMBL" id="KGQ63969.1"/>
    </source>
</evidence>
<protein>
    <submittedName>
        <fullName evidence="1">Uncharacterized protein</fullName>
    </submittedName>
</protein>
<dbReference type="AlphaFoldDB" id="A0A0A3AR77"/>
<accession>A0A0A3AR77</accession>
<dbReference type="EMBL" id="JPJQ01000002">
    <property type="protein sequence ID" value="KGQ63969.1"/>
    <property type="molecule type" value="Genomic_DNA"/>
</dbReference>
<name>A0A0A3AR77_9PAST</name>
<dbReference type="Proteomes" id="UP000030554">
    <property type="component" value="Unassembled WGS sequence"/>
</dbReference>
<sequence length="70" mass="7580">MGSFSDRLVESFAGTHDLIGGQIWGFYNSQGNTTQKTETEKLRAEITTAVAISLAVPFAMADLMPSDLLQ</sequence>